<evidence type="ECO:0000256" key="1">
    <source>
        <dbReference type="SAM" id="MobiDB-lite"/>
    </source>
</evidence>
<gene>
    <name evidence="2" type="ORF">PG994_004300</name>
</gene>
<dbReference type="PANTHER" id="PTHR37540">
    <property type="entry name" value="TRANSCRIPTION FACTOR (ACR-2), PUTATIVE-RELATED-RELATED"/>
    <property type="match status" value="1"/>
</dbReference>
<reference evidence="2 3" key="1">
    <citation type="submission" date="2023-01" db="EMBL/GenBank/DDBJ databases">
        <title>Analysis of 21 Apiospora genomes using comparative genomics revels a genus with tremendous synthesis potential of carbohydrate active enzymes and secondary metabolites.</title>
        <authorList>
            <person name="Sorensen T."/>
        </authorList>
    </citation>
    <scope>NUCLEOTIDE SEQUENCE [LARGE SCALE GENOMIC DNA]</scope>
    <source>
        <strain evidence="2 3">CBS 135458</strain>
    </source>
</reference>
<comment type="caution">
    <text evidence="2">The sequence shown here is derived from an EMBL/GenBank/DDBJ whole genome shotgun (WGS) entry which is preliminary data.</text>
</comment>
<organism evidence="2 3">
    <name type="scientific">Apiospora phragmitis</name>
    <dbReference type="NCBI Taxonomy" id="2905665"/>
    <lineage>
        <taxon>Eukaryota</taxon>
        <taxon>Fungi</taxon>
        <taxon>Dikarya</taxon>
        <taxon>Ascomycota</taxon>
        <taxon>Pezizomycotina</taxon>
        <taxon>Sordariomycetes</taxon>
        <taxon>Xylariomycetidae</taxon>
        <taxon>Amphisphaeriales</taxon>
        <taxon>Apiosporaceae</taxon>
        <taxon>Apiospora</taxon>
    </lineage>
</organism>
<evidence type="ECO:0000313" key="3">
    <source>
        <dbReference type="Proteomes" id="UP001480595"/>
    </source>
</evidence>
<dbReference type="PANTHER" id="PTHR37540:SF5">
    <property type="entry name" value="TRANSCRIPTION FACTOR DOMAIN-CONTAINING PROTEIN"/>
    <property type="match status" value="1"/>
</dbReference>
<dbReference type="RefSeq" id="XP_066717876.1">
    <property type="nucleotide sequence ID" value="XM_066855709.1"/>
</dbReference>
<evidence type="ECO:0000313" key="2">
    <source>
        <dbReference type="EMBL" id="KAK8073401.1"/>
    </source>
</evidence>
<feature type="region of interest" description="Disordered" evidence="1">
    <location>
        <begin position="109"/>
        <end position="130"/>
    </location>
</feature>
<proteinExistence type="predicted"/>
<sequence>MGDEGVTVLTATSLYQHDPGQSGPVEAVFSLDAGTFLDLASGSGTTLFQYSNGPVKVLVHGNADVQEAVSSSPAGAKKTPRKNPPGYQFVNLTPGKSSAIVRKEVNRVSAKKTRNTPKVSSRSDLPAPTQQFKPDLQRLVSRLNIHQIQGVDPFGQAPINLEPYMLDLLRYSFQNRGLRHLQDAISVVKRRLDIPEATLSSNTIAVIAGIAMSRKGAGNHENWAIHMQGLKDLVDHRGGRQALAAEPLVLHKIYRQARSQANGDTTKHMRNVLTEVQYALVSDEVLTYCNQETHNGRMNNFCRIVLIIYSLTILHEPTPAHTLGRQIGCVFSRAYSDVMQRPVDFSTRFASEVRSKSQWPVPKSLLPLGPLPGGHCHEGHRVRNKPLVPGHVRTACHGGVWEDGWGCLR</sequence>
<dbReference type="EMBL" id="JAQQWL010000005">
    <property type="protein sequence ID" value="KAK8073401.1"/>
    <property type="molecule type" value="Genomic_DNA"/>
</dbReference>
<protein>
    <submittedName>
        <fullName evidence="2">Uncharacterized protein</fullName>
    </submittedName>
</protein>
<dbReference type="Proteomes" id="UP001480595">
    <property type="component" value="Unassembled WGS sequence"/>
</dbReference>
<accession>A0ABR1VSW2</accession>
<name>A0ABR1VSW2_9PEZI</name>
<keyword evidence="3" id="KW-1185">Reference proteome</keyword>
<dbReference type="GeneID" id="92088772"/>
<feature type="compositionally biased region" description="Polar residues" evidence="1">
    <location>
        <begin position="116"/>
        <end position="130"/>
    </location>
</feature>